<sequence>MALPSANRLIKHLKAHGVPMAVASNFAKASIETKIFNQQGWKESFSVIGADEVSVEKPSPEICPVISLLTRWMTSSCCVRCNGDSFSRFQQICEFLWGHFF</sequence>
<name>A0AAP0K727_9MAGN</name>
<evidence type="ECO:0000313" key="2">
    <source>
        <dbReference type="Proteomes" id="UP001417504"/>
    </source>
</evidence>
<dbReference type="GO" id="GO:0006114">
    <property type="term" value="P:glycerol biosynthetic process"/>
    <property type="evidence" value="ECO:0007669"/>
    <property type="project" value="TreeGrafter"/>
</dbReference>
<keyword evidence="2" id="KW-1185">Reference proteome</keyword>
<dbReference type="SUPFAM" id="SSF56784">
    <property type="entry name" value="HAD-like"/>
    <property type="match status" value="1"/>
</dbReference>
<accession>A0AAP0K727</accession>
<dbReference type="InterPro" id="IPR036412">
    <property type="entry name" value="HAD-like_sf"/>
</dbReference>
<dbReference type="Gene3D" id="3.40.50.1000">
    <property type="entry name" value="HAD superfamily/HAD-like"/>
    <property type="match status" value="1"/>
</dbReference>
<dbReference type="GO" id="GO:0043136">
    <property type="term" value="F:sn-glycerol 3-phosphatase activity"/>
    <property type="evidence" value="ECO:0007669"/>
    <property type="project" value="TreeGrafter"/>
</dbReference>
<dbReference type="AlphaFoldDB" id="A0AAP0K727"/>
<evidence type="ECO:0000313" key="1">
    <source>
        <dbReference type="EMBL" id="KAK9146570.1"/>
    </source>
</evidence>
<organism evidence="1 2">
    <name type="scientific">Stephania japonica</name>
    <dbReference type="NCBI Taxonomy" id="461633"/>
    <lineage>
        <taxon>Eukaryota</taxon>
        <taxon>Viridiplantae</taxon>
        <taxon>Streptophyta</taxon>
        <taxon>Embryophyta</taxon>
        <taxon>Tracheophyta</taxon>
        <taxon>Spermatophyta</taxon>
        <taxon>Magnoliopsida</taxon>
        <taxon>Ranunculales</taxon>
        <taxon>Menispermaceae</taxon>
        <taxon>Menispermoideae</taxon>
        <taxon>Cissampelideae</taxon>
        <taxon>Stephania</taxon>
    </lineage>
</organism>
<dbReference type="Pfam" id="PF00702">
    <property type="entry name" value="Hydrolase"/>
    <property type="match status" value="1"/>
</dbReference>
<proteinExistence type="predicted"/>
<dbReference type="InterPro" id="IPR023214">
    <property type="entry name" value="HAD_sf"/>
</dbReference>
<reference evidence="1 2" key="1">
    <citation type="submission" date="2024-01" db="EMBL/GenBank/DDBJ databases">
        <title>Genome assemblies of Stephania.</title>
        <authorList>
            <person name="Yang L."/>
        </authorList>
    </citation>
    <scope>NUCLEOTIDE SEQUENCE [LARGE SCALE GENOMIC DNA]</scope>
    <source>
        <strain evidence="1">QJT</strain>
        <tissue evidence="1">Leaf</tissue>
    </source>
</reference>
<protein>
    <submittedName>
        <fullName evidence="1">Uncharacterized protein</fullName>
    </submittedName>
</protein>
<dbReference type="EMBL" id="JBBNAE010000002">
    <property type="protein sequence ID" value="KAK9146570.1"/>
    <property type="molecule type" value="Genomic_DNA"/>
</dbReference>
<dbReference type="PANTHER" id="PTHR18901">
    <property type="entry name" value="2-DEOXYGLUCOSE-6-PHOSPHATE PHOSPHATASE 2"/>
    <property type="match status" value="1"/>
</dbReference>
<dbReference type="Proteomes" id="UP001417504">
    <property type="component" value="Unassembled WGS sequence"/>
</dbReference>
<gene>
    <name evidence="1" type="ORF">Sjap_006473</name>
</gene>
<dbReference type="PANTHER" id="PTHR18901:SF44">
    <property type="entry name" value="OS01G0757900 PROTEIN"/>
    <property type="match status" value="1"/>
</dbReference>
<comment type="caution">
    <text evidence="1">The sequence shown here is derived from an EMBL/GenBank/DDBJ whole genome shotgun (WGS) entry which is preliminary data.</text>
</comment>